<evidence type="ECO:0000313" key="1">
    <source>
        <dbReference type="EMBL" id="MEM0626913.1"/>
    </source>
</evidence>
<evidence type="ECO:0000313" key="3">
    <source>
        <dbReference type="Proteomes" id="UP001458070"/>
    </source>
</evidence>
<gene>
    <name evidence="1" type="ORF">AAFL32_23815</name>
    <name evidence="2" type="ORF">AAFL32_29590</name>
</gene>
<proteinExistence type="predicted"/>
<dbReference type="EMBL" id="JBCGEM010000025">
    <property type="protein sequence ID" value="MEM0626913.1"/>
    <property type="molecule type" value="Genomic_DNA"/>
</dbReference>
<comment type="caution">
    <text evidence="2">The sequence shown here is derived from an EMBL/GenBank/DDBJ whole genome shotgun (WGS) entry which is preliminary data.</text>
</comment>
<sequence>MIYMTGDYSSADERYGESCKNCFAFIEETHKDGDIYISTIAVYSGKDKETEIFRFNVGTISGDENEVFSAALQTYLGSFSLITE</sequence>
<evidence type="ECO:0000313" key="2">
    <source>
        <dbReference type="EMBL" id="MEM0628018.1"/>
    </source>
</evidence>
<dbReference type="EMBL" id="JBCGEM010000073">
    <property type="protein sequence ID" value="MEM0628018.1"/>
    <property type="molecule type" value="Genomic_DNA"/>
</dbReference>
<name>A0ABU9PD62_9ENTR</name>
<dbReference type="Proteomes" id="UP001458070">
    <property type="component" value="Unassembled WGS sequence"/>
</dbReference>
<organism evidence="2 3">
    <name type="scientific">Klebsiella grimontii</name>
    <dbReference type="NCBI Taxonomy" id="2058152"/>
    <lineage>
        <taxon>Bacteria</taxon>
        <taxon>Pseudomonadati</taxon>
        <taxon>Pseudomonadota</taxon>
        <taxon>Gammaproteobacteria</taxon>
        <taxon>Enterobacterales</taxon>
        <taxon>Enterobacteriaceae</taxon>
        <taxon>Klebsiella/Raoultella group</taxon>
        <taxon>Klebsiella</taxon>
    </lineage>
</organism>
<dbReference type="RefSeq" id="WP_064388389.1">
    <property type="nucleotide sequence ID" value="NZ_CABGOK010000024.1"/>
</dbReference>
<keyword evidence="3" id="KW-1185">Reference proteome</keyword>
<reference evidence="2 3" key="1">
    <citation type="submission" date="2024-04" db="EMBL/GenBank/DDBJ databases">
        <title>Draft genome assemblies of urinary isolates.</title>
        <authorList>
            <person name="Appleberry H."/>
            <person name="Kula A."/>
            <person name="Wolfe A.J."/>
            <person name="Putonti C."/>
        </authorList>
    </citation>
    <scope>NUCLEOTIDE SEQUENCE [LARGE SCALE GENOMIC DNA]</scope>
    <source>
        <strain evidence="2 3">UMB12529</strain>
    </source>
</reference>
<protein>
    <submittedName>
        <fullName evidence="2">Uncharacterized protein</fullName>
    </submittedName>
</protein>
<accession>A0ABU9PD62</accession>